<evidence type="ECO:0000256" key="8">
    <source>
        <dbReference type="HAMAP-Rule" id="MF_00197"/>
    </source>
</evidence>
<dbReference type="UniPathway" id="UPA00034">
    <property type="reaction ID" value="UER00025"/>
</dbReference>
<feature type="binding site" evidence="8">
    <location>
        <begin position="80"/>
        <end position="81"/>
    </location>
    <ligand>
        <name>substrate</name>
    </ligand>
</feature>
<evidence type="ECO:0000256" key="6">
    <source>
        <dbReference type="ARBA" id="ARBA00023235"/>
    </source>
</evidence>
<organism evidence="10 11">
    <name type="scientific">Selenomonas artemidis F0399</name>
    <dbReference type="NCBI Taxonomy" id="749551"/>
    <lineage>
        <taxon>Bacteria</taxon>
        <taxon>Bacillati</taxon>
        <taxon>Bacillota</taxon>
        <taxon>Negativicutes</taxon>
        <taxon>Selenomonadales</taxon>
        <taxon>Selenomonadaceae</taxon>
        <taxon>Selenomonas</taxon>
    </lineage>
</organism>
<proteinExistence type="inferred from homology"/>
<protein>
    <recommendedName>
        <fullName evidence="3 8">Diaminopimelate epimerase</fullName>
        <shortName evidence="8">DAP epimerase</shortName>
        <ecNumber evidence="3 8">5.1.1.7</ecNumber>
    </recommendedName>
    <alternativeName>
        <fullName evidence="8">PLP-independent amino acid racemase</fullName>
    </alternativeName>
</protein>
<dbReference type="NCBIfam" id="TIGR00652">
    <property type="entry name" value="DapF"/>
    <property type="match status" value="1"/>
</dbReference>
<name>E7N1X0_9FIRM</name>
<feature type="binding site" evidence="8">
    <location>
        <position position="169"/>
    </location>
    <ligand>
        <name>substrate</name>
    </ligand>
</feature>
<evidence type="ECO:0000256" key="5">
    <source>
        <dbReference type="ARBA" id="ARBA00023154"/>
    </source>
</evidence>
<comment type="caution">
    <text evidence="10">The sequence shown here is derived from an EMBL/GenBank/DDBJ whole genome shotgun (WGS) entry which is preliminary data.</text>
</comment>
<dbReference type="HOGENOM" id="CLU_053306_3_0_9"/>
<feature type="binding site" evidence="8">
    <location>
        <position position="202"/>
    </location>
    <ligand>
        <name>substrate</name>
    </ligand>
</feature>
<evidence type="ECO:0000313" key="10">
    <source>
        <dbReference type="EMBL" id="EFW29752.1"/>
    </source>
</evidence>
<feature type="active site" description="Proton acceptor" evidence="8">
    <location>
        <position position="229"/>
    </location>
</feature>
<keyword evidence="11" id="KW-1185">Reference proteome</keyword>
<accession>E7N1X0</accession>
<gene>
    <name evidence="8 10" type="primary">dapF</name>
    <name evidence="10" type="ORF">HMPREF9555_00980</name>
</gene>
<dbReference type="EMBL" id="AECV01000016">
    <property type="protein sequence ID" value="EFW29752.1"/>
    <property type="molecule type" value="Genomic_DNA"/>
</dbReference>
<dbReference type="Gene3D" id="3.10.310.10">
    <property type="entry name" value="Diaminopimelate Epimerase, Chain A, domain 1"/>
    <property type="match status" value="2"/>
</dbReference>
<comment type="similarity">
    <text evidence="2 8">Belongs to the diaminopimelate epimerase family.</text>
</comment>
<keyword evidence="5 8" id="KW-0457">Lysine biosynthesis</keyword>
<comment type="pathway">
    <text evidence="1 8">Amino-acid biosynthesis; L-lysine biosynthesis via DAP pathway; DL-2,6-diaminopimelate from LL-2,6-diaminopimelate: step 1/1.</text>
</comment>
<dbReference type="Proteomes" id="UP000004633">
    <property type="component" value="Unassembled WGS sequence"/>
</dbReference>
<dbReference type="AlphaFoldDB" id="E7N1X0"/>
<feature type="active site" evidence="9">
    <location>
        <position position="79"/>
    </location>
</feature>
<dbReference type="GO" id="GO:0009089">
    <property type="term" value="P:lysine biosynthetic process via diaminopimelate"/>
    <property type="evidence" value="ECO:0007669"/>
    <property type="project" value="UniProtKB-UniRule"/>
</dbReference>
<comment type="function">
    <text evidence="8">Catalyzes the stereoinversion of LL-2,6-diaminopimelate (L,L-DAP) to meso-diaminopimelate (meso-DAP), a precursor of L-lysine and an essential component of the bacterial peptidoglycan.</text>
</comment>
<dbReference type="GO" id="GO:0005829">
    <property type="term" value="C:cytosol"/>
    <property type="evidence" value="ECO:0007669"/>
    <property type="project" value="TreeGrafter"/>
</dbReference>
<dbReference type="STRING" id="749551.HMPREF9555_00980"/>
<evidence type="ECO:0000256" key="4">
    <source>
        <dbReference type="ARBA" id="ARBA00022605"/>
    </source>
</evidence>
<feature type="active site" description="Proton donor" evidence="8">
    <location>
        <position position="79"/>
    </location>
</feature>
<comment type="subunit">
    <text evidence="8">Homodimer.</text>
</comment>
<evidence type="ECO:0000313" key="11">
    <source>
        <dbReference type="Proteomes" id="UP000004633"/>
    </source>
</evidence>
<evidence type="ECO:0000256" key="1">
    <source>
        <dbReference type="ARBA" id="ARBA00005196"/>
    </source>
</evidence>
<keyword evidence="8" id="KW-0963">Cytoplasm</keyword>
<dbReference type="Pfam" id="PF01678">
    <property type="entry name" value="DAP_epimerase"/>
    <property type="match status" value="2"/>
</dbReference>
<comment type="caution">
    <text evidence="8">Lacks conserved residue(s) required for the propagation of feature annotation.</text>
</comment>
<dbReference type="EC" id="5.1.1.7" evidence="3 8"/>
<feature type="site" description="Could be important to modulate the pK values of the two catalytic cysteine residues" evidence="8">
    <location>
        <position position="171"/>
    </location>
</feature>
<dbReference type="PROSITE" id="PS01326">
    <property type="entry name" value="DAP_EPIMERASE"/>
    <property type="match status" value="1"/>
</dbReference>
<dbReference type="SUPFAM" id="SSF54506">
    <property type="entry name" value="Diaminopimelate epimerase-like"/>
    <property type="match status" value="1"/>
</dbReference>
<evidence type="ECO:0000256" key="7">
    <source>
        <dbReference type="ARBA" id="ARBA00051712"/>
    </source>
</evidence>
<reference evidence="10 11" key="1">
    <citation type="submission" date="2010-08" db="EMBL/GenBank/DDBJ databases">
        <authorList>
            <person name="Weinstock G."/>
            <person name="Sodergren E."/>
            <person name="Clifton S."/>
            <person name="Fulton L."/>
            <person name="Fulton B."/>
            <person name="Courtney L."/>
            <person name="Fronick C."/>
            <person name="Harrison M."/>
            <person name="Strong C."/>
            <person name="Farmer C."/>
            <person name="Delahaunty K."/>
            <person name="Markovic C."/>
            <person name="Hall O."/>
            <person name="Minx P."/>
            <person name="Tomlinson C."/>
            <person name="Mitreva M."/>
            <person name="Hou S."/>
            <person name="Chen J."/>
            <person name="Wollam A."/>
            <person name="Pepin K.H."/>
            <person name="Johnson M."/>
            <person name="Bhonagiri V."/>
            <person name="Zhang X."/>
            <person name="Suruliraj S."/>
            <person name="Warren W."/>
            <person name="Chinwalla A."/>
            <person name="Mardis E.R."/>
            <person name="Wilson R.K."/>
        </authorList>
    </citation>
    <scope>NUCLEOTIDE SEQUENCE [LARGE SCALE GENOMIC DNA]</scope>
    <source>
        <strain evidence="10 11">F0399</strain>
    </source>
</reference>
<evidence type="ECO:0000256" key="2">
    <source>
        <dbReference type="ARBA" id="ARBA00010219"/>
    </source>
</evidence>
<feature type="binding site" evidence="8">
    <location>
        <begin position="220"/>
        <end position="221"/>
    </location>
    <ligand>
        <name>substrate</name>
    </ligand>
</feature>
<dbReference type="PANTHER" id="PTHR31689:SF0">
    <property type="entry name" value="DIAMINOPIMELATE EPIMERASE"/>
    <property type="match status" value="1"/>
</dbReference>
<dbReference type="InterPro" id="IPR018510">
    <property type="entry name" value="DAP_epimerase_AS"/>
</dbReference>
<feature type="binding site" evidence="8">
    <location>
        <begin position="230"/>
        <end position="231"/>
    </location>
    <ligand>
        <name>substrate</name>
    </ligand>
</feature>
<keyword evidence="6 8" id="KW-0413">Isomerase</keyword>
<evidence type="ECO:0000256" key="3">
    <source>
        <dbReference type="ARBA" id="ARBA00013080"/>
    </source>
</evidence>
<dbReference type="GO" id="GO:0008837">
    <property type="term" value="F:diaminopimelate epimerase activity"/>
    <property type="evidence" value="ECO:0007669"/>
    <property type="project" value="UniProtKB-UniRule"/>
</dbReference>
<feature type="binding site" evidence="8">
    <location>
        <position position="19"/>
    </location>
    <ligand>
        <name>substrate</name>
    </ligand>
</feature>
<comment type="catalytic activity">
    <reaction evidence="7 8">
        <text>(2S,6S)-2,6-diaminopimelate = meso-2,6-diaminopimelate</text>
        <dbReference type="Rhea" id="RHEA:15393"/>
        <dbReference type="ChEBI" id="CHEBI:57609"/>
        <dbReference type="ChEBI" id="CHEBI:57791"/>
        <dbReference type="EC" id="5.1.1.7"/>
    </reaction>
</comment>
<dbReference type="PANTHER" id="PTHR31689">
    <property type="entry name" value="DIAMINOPIMELATE EPIMERASE, CHLOROPLASTIC"/>
    <property type="match status" value="1"/>
</dbReference>
<evidence type="ECO:0000256" key="9">
    <source>
        <dbReference type="PROSITE-ProRule" id="PRU10125"/>
    </source>
</evidence>
<keyword evidence="4 8" id="KW-0028">Amino-acid biosynthesis</keyword>
<dbReference type="InterPro" id="IPR001653">
    <property type="entry name" value="DAP_epimerase_DapF"/>
</dbReference>
<comment type="subcellular location">
    <subcellularLocation>
        <location evidence="8">Cytoplasm</location>
    </subcellularLocation>
</comment>
<feature type="site" description="Could be important to modulate the pK values of the two catalytic cysteine residues" evidence="8">
    <location>
        <position position="220"/>
    </location>
</feature>
<dbReference type="HAMAP" id="MF_00197">
    <property type="entry name" value="DAP_epimerase"/>
    <property type="match status" value="1"/>
</dbReference>
<feature type="binding site" evidence="8">
    <location>
        <position position="70"/>
    </location>
    <ligand>
        <name>substrate</name>
    </ligand>
</feature>
<sequence>MNGRQGKTMEFTKWQGCGNDFVVVDFLDREPVDFAALAVRMCDRHFGIGADGLMVVLPSETADIRMREFNPDGTEPEMCGNGIRCFARYLYEYGRIEKEQFTIETLAGIMTPRILIEDGKVTAVEVDMGVPVLTGDDIPVRGFGTERVIAVPITVAGEEYKMTCVSMGNPHAVIFVDDAEHFPLAELGAQFENHELFPRKINTEFVEVKDRSHARMRVWERGAGITLACGTGTCATLTAGVLTGVLDRAADIEVDGGVIRVEWREDGHIFMTGPAEPVFTGVWQGAV</sequence>